<reference evidence="2 3" key="1">
    <citation type="submission" date="2018-12" db="EMBL/GenBank/DDBJ databases">
        <authorList>
            <consortium name="Pathogen Informatics"/>
        </authorList>
    </citation>
    <scope>NUCLEOTIDE SEQUENCE [LARGE SCALE GENOMIC DNA]</scope>
    <source>
        <strain evidence="2 3">NCTC8196</strain>
    </source>
</reference>
<sequence>MTMENEHQLSGILPSGQDIDAAKRQECAK</sequence>
<dbReference type="AlphaFoldDB" id="A0A7Z9CWQ4"/>
<proteinExistence type="predicted"/>
<organism evidence="2 3">
    <name type="scientific">Escherichia marmotae</name>
    <dbReference type="NCBI Taxonomy" id="1499973"/>
    <lineage>
        <taxon>Bacteria</taxon>
        <taxon>Pseudomonadati</taxon>
        <taxon>Pseudomonadota</taxon>
        <taxon>Gammaproteobacteria</taxon>
        <taxon>Enterobacterales</taxon>
        <taxon>Enterobacteriaceae</taxon>
        <taxon>Escherichia</taxon>
    </lineage>
</organism>
<dbReference type="EMBL" id="LR134270">
    <property type="protein sequence ID" value="VED73414.1"/>
    <property type="molecule type" value="Genomic_DNA"/>
</dbReference>
<evidence type="ECO:0000313" key="3">
    <source>
        <dbReference type="Proteomes" id="UP000277464"/>
    </source>
</evidence>
<feature type="compositionally biased region" description="Basic and acidic residues" evidence="1">
    <location>
        <begin position="20"/>
        <end position="29"/>
    </location>
</feature>
<feature type="region of interest" description="Disordered" evidence="1">
    <location>
        <begin position="1"/>
        <end position="29"/>
    </location>
</feature>
<gene>
    <name evidence="2" type="ORF">NCTC8196_00664</name>
</gene>
<protein>
    <submittedName>
        <fullName evidence="2">Uncharacterized protein</fullName>
    </submittedName>
</protein>
<dbReference type="Proteomes" id="UP000277464">
    <property type="component" value="Chromosome"/>
</dbReference>
<accession>A0A7Z9CWQ4</accession>
<name>A0A7Z9CWQ4_9ESCH</name>
<evidence type="ECO:0000256" key="1">
    <source>
        <dbReference type="SAM" id="MobiDB-lite"/>
    </source>
</evidence>
<evidence type="ECO:0000313" key="2">
    <source>
        <dbReference type="EMBL" id="VED73414.1"/>
    </source>
</evidence>